<feature type="domain" description="DTW" evidence="8">
    <location>
        <begin position="18"/>
        <end position="242"/>
    </location>
</feature>
<dbReference type="SMART" id="SM01144">
    <property type="entry name" value="DTW"/>
    <property type="match status" value="1"/>
</dbReference>
<dbReference type="EMBL" id="BNJQ01000002">
    <property type="protein sequence ID" value="GHP01890.1"/>
    <property type="molecule type" value="Genomic_DNA"/>
</dbReference>
<feature type="compositionally biased region" description="Basic residues" evidence="7">
    <location>
        <begin position="252"/>
        <end position="263"/>
    </location>
</feature>
<feature type="region of interest" description="Disordered" evidence="7">
    <location>
        <begin position="113"/>
        <end position="136"/>
    </location>
</feature>
<reference evidence="9" key="1">
    <citation type="submission" date="2020-10" db="EMBL/GenBank/DDBJ databases">
        <title>Unveiling of a novel bifunctional photoreceptor, Dualchrome1, isolated from a cosmopolitan green alga.</title>
        <authorList>
            <person name="Suzuki S."/>
            <person name="Kawachi M."/>
        </authorList>
    </citation>
    <scope>NUCLEOTIDE SEQUENCE</scope>
    <source>
        <strain evidence="9">NIES 2893</strain>
    </source>
</reference>
<keyword evidence="2" id="KW-0808">Transferase</keyword>
<dbReference type="InterPro" id="IPR039262">
    <property type="entry name" value="DTWD2/TAPT"/>
</dbReference>
<comment type="similarity">
    <text evidence="5">Belongs to the TDD superfamily. DTWD2 family.</text>
</comment>
<evidence type="ECO:0000256" key="7">
    <source>
        <dbReference type="SAM" id="MobiDB-lite"/>
    </source>
</evidence>
<dbReference type="OrthoDB" id="545722at2759"/>
<keyword evidence="10" id="KW-1185">Reference proteome</keyword>
<dbReference type="EC" id="2.5.1.25" evidence="1"/>
<evidence type="ECO:0000256" key="3">
    <source>
        <dbReference type="ARBA" id="ARBA00022691"/>
    </source>
</evidence>
<evidence type="ECO:0000256" key="2">
    <source>
        <dbReference type="ARBA" id="ARBA00022679"/>
    </source>
</evidence>
<dbReference type="InterPro" id="IPR005636">
    <property type="entry name" value="DTW"/>
</dbReference>
<comment type="catalytic activity">
    <reaction evidence="6">
        <text>a uridine in tRNA + S-adenosyl-L-methionine = a 3-[(3S)-3-amino-3-carboxypropyl]uridine in tRNA + S-methyl-5'-thioadenosine + H(+)</text>
        <dbReference type="Rhea" id="RHEA:62432"/>
        <dbReference type="Rhea" id="RHEA-COMP:13339"/>
        <dbReference type="Rhea" id="RHEA-COMP:16092"/>
        <dbReference type="ChEBI" id="CHEBI:15378"/>
        <dbReference type="ChEBI" id="CHEBI:17509"/>
        <dbReference type="ChEBI" id="CHEBI:59789"/>
        <dbReference type="ChEBI" id="CHEBI:65315"/>
        <dbReference type="ChEBI" id="CHEBI:82930"/>
        <dbReference type="EC" id="2.5.1.25"/>
    </reaction>
</comment>
<dbReference type="AlphaFoldDB" id="A0A830H764"/>
<dbReference type="Proteomes" id="UP000660262">
    <property type="component" value="Unassembled WGS sequence"/>
</dbReference>
<dbReference type="Pfam" id="PF03942">
    <property type="entry name" value="DTW"/>
    <property type="match status" value="1"/>
</dbReference>
<evidence type="ECO:0000256" key="1">
    <source>
        <dbReference type="ARBA" id="ARBA00012386"/>
    </source>
</evidence>
<accession>A0A830H764</accession>
<organism evidence="9 10">
    <name type="scientific">Pycnococcus provasolii</name>
    <dbReference type="NCBI Taxonomy" id="41880"/>
    <lineage>
        <taxon>Eukaryota</taxon>
        <taxon>Viridiplantae</taxon>
        <taxon>Chlorophyta</taxon>
        <taxon>Pseudoscourfieldiophyceae</taxon>
        <taxon>Pseudoscourfieldiales</taxon>
        <taxon>Pycnococcaceae</taxon>
        <taxon>Pycnococcus</taxon>
    </lineage>
</organism>
<name>A0A830H764_9CHLO</name>
<evidence type="ECO:0000256" key="4">
    <source>
        <dbReference type="ARBA" id="ARBA00022694"/>
    </source>
</evidence>
<keyword evidence="3" id="KW-0949">S-adenosyl-L-methionine</keyword>
<gene>
    <name evidence="9" type="ORF">PPROV_000064700</name>
</gene>
<dbReference type="GO" id="GO:0008033">
    <property type="term" value="P:tRNA processing"/>
    <property type="evidence" value="ECO:0007669"/>
    <property type="project" value="UniProtKB-KW"/>
</dbReference>
<dbReference type="PANTHER" id="PTHR21392:SF0">
    <property type="entry name" value="TRNA-URIDINE AMINOCARBOXYPROPYLTRANSFERASE 2"/>
    <property type="match status" value="1"/>
</dbReference>
<evidence type="ECO:0000313" key="9">
    <source>
        <dbReference type="EMBL" id="GHP01890.1"/>
    </source>
</evidence>
<sequence length="281" mass="30551">MADVDATSDAGSDDFRRPRQMCAKCLRPTPTGCFCASTPAQPINTRGALVIIRHPHEYKRPLSTSNVMTFCMHRCALVKARAVKDQVAERIANASNVYVLYPTNNARILDEPDDETEHEQDEQPKEQGATPLPQSSLRDVDSVLSGAAFVLVAFDGTWKEAREMHAKSLQALPSHAITVKLNENKKVEDAHNLRVEPDESCTLTALAAARAVAALEAEYGGDATKVRTATQRVVNHIIGIQRMFDPAMQPHITKHLGGGKRQRVGGNHGANSAKGGQVSDL</sequence>
<feature type="region of interest" description="Disordered" evidence="7">
    <location>
        <begin position="251"/>
        <end position="281"/>
    </location>
</feature>
<evidence type="ECO:0000256" key="6">
    <source>
        <dbReference type="ARBA" id="ARBA00048718"/>
    </source>
</evidence>
<keyword evidence="4" id="KW-0819">tRNA processing</keyword>
<dbReference type="GO" id="GO:0016432">
    <property type="term" value="F:tRNA-uridine aminocarboxypropyltransferase activity"/>
    <property type="evidence" value="ECO:0007669"/>
    <property type="project" value="UniProtKB-EC"/>
</dbReference>
<comment type="caution">
    <text evidence="9">The sequence shown here is derived from an EMBL/GenBank/DDBJ whole genome shotgun (WGS) entry which is preliminary data.</text>
</comment>
<protein>
    <recommendedName>
        <fullName evidence="1">tRNA-uridine aminocarboxypropyltransferase</fullName>
        <ecNumber evidence="1">2.5.1.25</ecNumber>
    </recommendedName>
</protein>
<evidence type="ECO:0000256" key="5">
    <source>
        <dbReference type="ARBA" id="ARBA00034489"/>
    </source>
</evidence>
<dbReference type="PANTHER" id="PTHR21392">
    <property type="entry name" value="TRNA-URIDINE AMINOCARBOXYPROPYLTRANSFERASE 2"/>
    <property type="match status" value="1"/>
</dbReference>
<proteinExistence type="inferred from homology"/>
<evidence type="ECO:0000259" key="8">
    <source>
        <dbReference type="SMART" id="SM01144"/>
    </source>
</evidence>
<evidence type="ECO:0000313" key="10">
    <source>
        <dbReference type="Proteomes" id="UP000660262"/>
    </source>
</evidence>